<feature type="transmembrane region" description="Helical" evidence="1">
    <location>
        <begin position="22"/>
        <end position="42"/>
    </location>
</feature>
<dbReference type="EMBL" id="BDIP01002788">
    <property type="protein sequence ID" value="GIQ86829.1"/>
    <property type="molecule type" value="Genomic_DNA"/>
</dbReference>
<reference evidence="2 3" key="1">
    <citation type="journal article" date="2018" name="PLoS ONE">
        <title>The draft genome of Kipferlia bialata reveals reductive genome evolution in fornicate parasites.</title>
        <authorList>
            <person name="Tanifuji G."/>
            <person name="Takabayashi S."/>
            <person name="Kume K."/>
            <person name="Takagi M."/>
            <person name="Nakayama T."/>
            <person name="Kamikawa R."/>
            <person name="Inagaki Y."/>
            <person name="Hashimoto T."/>
        </authorList>
    </citation>
    <scope>NUCLEOTIDE SEQUENCE [LARGE SCALE GENOMIC DNA]</scope>
    <source>
        <strain evidence="2">NY0173</strain>
    </source>
</reference>
<evidence type="ECO:0000256" key="1">
    <source>
        <dbReference type="SAM" id="Phobius"/>
    </source>
</evidence>
<accession>A0A9K3D0K5</accession>
<keyword evidence="1" id="KW-0812">Transmembrane</keyword>
<name>A0A9K3D0K5_9EUKA</name>
<keyword evidence="3" id="KW-1185">Reference proteome</keyword>
<gene>
    <name evidence="2" type="ORF">KIPB_008756</name>
</gene>
<dbReference type="AlphaFoldDB" id="A0A9K3D0K5"/>
<proteinExistence type="predicted"/>
<dbReference type="Proteomes" id="UP000265618">
    <property type="component" value="Unassembled WGS sequence"/>
</dbReference>
<sequence>MGEAFIQDTWYLPAINAYVEKALFFPAVALYGVCVAIGILILTDK</sequence>
<keyword evidence="1" id="KW-0472">Membrane</keyword>
<comment type="caution">
    <text evidence="2">The sequence shown here is derived from an EMBL/GenBank/DDBJ whole genome shotgun (WGS) entry which is preliminary data.</text>
</comment>
<evidence type="ECO:0000313" key="3">
    <source>
        <dbReference type="Proteomes" id="UP000265618"/>
    </source>
</evidence>
<organism evidence="2 3">
    <name type="scientific">Kipferlia bialata</name>
    <dbReference type="NCBI Taxonomy" id="797122"/>
    <lineage>
        <taxon>Eukaryota</taxon>
        <taxon>Metamonada</taxon>
        <taxon>Carpediemonas-like organisms</taxon>
        <taxon>Kipferlia</taxon>
    </lineage>
</organism>
<protein>
    <submittedName>
        <fullName evidence="2">Uncharacterized protein</fullName>
    </submittedName>
</protein>
<keyword evidence="1" id="KW-1133">Transmembrane helix</keyword>
<evidence type="ECO:0000313" key="2">
    <source>
        <dbReference type="EMBL" id="GIQ86829.1"/>
    </source>
</evidence>
<feature type="non-terminal residue" evidence="2">
    <location>
        <position position="1"/>
    </location>
</feature>